<keyword evidence="3" id="KW-1185">Reference proteome</keyword>
<dbReference type="InterPro" id="IPR029058">
    <property type="entry name" value="AB_hydrolase_fold"/>
</dbReference>
<dbReference type="Proteomes" id="UP000003019">
    <property type="component" value="Unassembled WGS sequence"/>
</dbReference>
<dbReference type="OrthoDB" id="9798888at2"/>
<dbReference type="Pfam" id="PF12697">
    <property type="entry name" value="Abhydrolase_6"/>
    <property type="match status" value="1"/>
</dbReference>
<dbReference type="PATRIC" id="fig|1032488.3.peg.2104"/>
<organism evidence="2 3">
    <name type="scientific">Neisseria shayeganii 871</name>
    <dbReference type="NCBI Taxonomy" id="1032488"/>
    <lineage>
        <taxon>Bacteria</taxon>
        <taxon>Pseudomonadati</taxon>
        <taxon>Pseudomonadota</taxon>
        <taxon>Betaproteobacteria</taxon>
        <taxon>Neisseriales</taxon>
        <taxon>Neisseriaceae</taxon>
        <taxon>Neisseria</taxon>
    </lineage>
</organism>
<dbReference type="InterPro" id="IPR000073">
    <property type="entry name" value="AB_hydrolase_1"/>
</dbReference>
<dbReference type="AlphaFoldDB" id="G4CKT8"/>
<dbReference type="STRING" id="1032488.HMPREF9371_2228"/>
<evidence type="ECO:0000259" key="1">
    <source>
        <dbReference type="Pfam" id="PF12697"/>
    </source>
</evidence>
<proteinExistence type="predicted"/>
<comment type="caution">
    <text evidence="2">The sequence shown here is derived from an EMBL/GenBank/DDBJ whole genome shotgun (WGS) entry which is preliminary data.</text>
</comment>
<evidence type="ECO:0000313" key="3">
    <source>
        <dbReference type="Proteomes" id="UP000003019"/>
    </source>
</evidence>
<dbReference type="HOGENOM" id="CLU_020336_12_2_4"/>
<name>G4CKT8_9NEIS</name>
<protein>
    <submittedName>
        <fullName evidence="2">Carboxylesterase BioH (Biotin synthesis protein BioH)</fullName>
    </submittedName>
</protein>
<evidence type="ECO:0000313" key="2">
    <source>
        <dbReference type="EMBL" id="EGY51621.1"/>
    </source>
</evidence>
<sequence>MLFGMKGRQVMKRRILMLGGFALGDYPLRDLAAALQDDGYAALPVPLPQDEDLPAGLAAVCRRYALGADDVVLGWSLGGQLAALLAAAAGCRLVTLASSPKFCADEDWAGGMAAEAFARFVRRQEAQPEQNVAQFAALAGMGDDCPQLRQIVREVRARVPEGEGQAAVNLRHLGWLARLDTFACLHRLPVPQLHLLGENDVLFDSAAVAARLPQRPDVQVRLLAGVGHLLPLTRAQACAEAVHAFLTP</sequence>
<dbReference type="EMBL" id="AGAY01000074">
    <property type="protein sequence ID" value="EGY51621.1"/>
    <property type="molecule type" value="Genomic_DNA"/>
</dbReference>
<accession>G4CKT8</accession>
<reference evidence="2 3" key="1">
    <citation type="submission" date="2011-05" db="EMBL/GenBank/DDBJ databases">
        <authorList>
            <person name="Muzny D."/>
            <person name="Qin X."/>
            <person name="Deng J."/>
            <person name="Jiang H."/>
            <person name="Liu Y."/>
            <person name="Qu J."/>
            <person name="Song X.-Z."/>
            <person name="Zhang L."/>
            <person name="Thornton R."/>
            <person name="Coyle M."/>
            <person name="Francisco L."/>
            <person name="Jackson L."/>
            <person name="Javaid M."/>
            <person name="Korchina V."/>
            <person name="Kovar C."/>
            <person name="Mata R."/>
            <person name="Mathew T."/>
            <person name="Ngo R."/>
            <person name="Nguyen L."/>
            <person name="Nguyen N."/>
            <person name="Okwuonu G."/>
            <person name="Ongeri F."/>
            <person name="Pham C."/>
            <person name="Simmons D."/>
            <person name="Wilczek-Boney K."/>
            <person name="Hale W."/>
            <person name="Jakkamsetti A."/>
            <person name="Pham P."/>
            <person name="Ruth R."/>
            <person name="San Lucas F."/>
            <person name="Warren J."/>
            <person name="Zhang J."/>
            <person name="Zhao Z."/>
            <person name="Zhou C."/>
            <person name="Zhu D."/>
            <person name="Lee S."/>
            <person name="Bess C."/>
            <person name="Blankenburg K."/>
            <person name="Forbes L."/>
            <person name="Fu Q."/>
            <person name="Gubbala S."/>
            <person name="Hirani K."/>
            <person name="Jayaseelan J.C."/>
            <person name="Lara F."/>
            <person name="Munidasa M."/>
            <person name="Palculict T."/>
            <person name="Patil S."/>
            <person name="Pu L.-L."/>
            <person name="Saada N."/>
            <person name="Tang L."/>
            <person name="Weissenberger G."/>
            <person name="Zhu Y."/>
            <person name="Hemphill L."/>
            <person name="Shang Y."/>
            <person name="Youmans B."/>
            <person name="Ayvaz T."/>
            <person name="Ross M."/>
            <person name="Santibanez J."/>
            <person name="Aqrawi P."/>
            <person name="Gross S."/>
            <person name="Joshi V."/>
            <person name="Fowler G."/>
            <person name="Nazareth L."/>
            <person name="Reid J."/>
            <person name="Worley K."/>
            <person name="Petrosino J."/>
            <person name="Highlander S."/>
            <person name="Gibbs R."/>
        </authorList>
    </citation>
    <scope>NUCLEOTIDE SEQUENCE [LARGE SCALE GENOMIC DNA]</scope>
    <source>
        <strain evidence="2 3">871</strain>
    </source>
</reference>
<dbReference type="Gene3D" id="3.40.50.1820">
    <property type="entry name" value="alpha/beta hydrolase"/>
    <property type="match status" value="1"/>
</dbReference>
<gene>
    <name evidence="2" type="primary">bioH2</name>
    <name evidence="2" type="ORF">HMPREF9371_2228</name>
</gene>
<dbReference type="SUPFAM" id="SSF53474">
    <property type="entry name" value="alpha/beta-Hydrolases"/>
    <property type="match status" value="1"/>
</dbReference>
<feature type="domain" description="AB hydrolase-1" evidence="1">
    <location>
        <begin position="40"/>
        <end position="241"/>
    </location>
</feature>